<dbReference type="Pfam" id="PF04909">
    <property type="entry name" value="Amidohydro_2"/>
    <property type="match status" value="1"/>
</dbReference>
<sequence>MNIKNKIPVKAGVAKQSPPEFLGDCFAHSLIFDFALMNTDIQFPHGLAMTVPTHWMEVKNPFQLKNYFMKFAPSFYLKNIHIRCAMFLLFSLTTTHIYAQPKKQISADTALFFDSHFHLTNYVQEGISIQKFLSIMGTTTGRSTLFGIPLQQQWSYSNTGDFAPTYYLASDAPLYYYSFTDAYIAMTYRSLSAKDQKRFDPMITGFNPADMYAADHIKRVLLLFPGVFSGIGEFSIHKEFVSSKIAGEVASLTNPALDRILDFCAESGLLSILHNDIDMPFPKSGQDPYLIKQIVDLFRKHKNTKIIWAHCGLGRIVRPVEEQISFLDKFLADPTLSHVCFDISWSEVAKYIVRTPATIKATATLINKYPDRFLFGTDEVAPPDAEKYQAVYRSYQPLLAQLSAEARYKLLKGNYTRLFDEARVSVRAWEKAHQNDSTVTVPISTTSSGTGNQD</sequence>
<dbReference type="InterPro" id="IPR032466">
    <property type="entry name" value="Metal_Hydrolase"/>
</dbReference>
<dbReference type="Proteomes" id="UP001226434">
    <property type="component" value="Unassembled WGS sequence"/>
</dbReference>
<evidence type="ECO:0000313" key="3">
    <source>
        <dbReference type="Proteomes" id="UP001226434"/>
    </source>
</evidence>
<dbReference type="InterPro" id="IPR006680">
    <property type="entry name" value="Amidohydro-rel"/>
</dbReference>
<organism evidence="2 3">
    <name type="scientific">Pinibacter soli</name>
    <dbReference type="NCBI Taxonomy" id="3044211"/>
    <lineage>
        <taxon>Bacteria</taxon>
        <taxon>Pseudomonadati</taxon>
        <taxon>Bacteroidota</taxon>
        <taxon>Chitinophagia</taxon>
        <taxon>Chitinophagales</taxon>
        <taxon>Chitinophagaceae</taxon>
        <taxon>Pinibacter</taxon>
    </lineage>
</organism>
<reference evidence="2 3" key="1">
    <citation type="submission" date="2023-05" db="EMBL/GenBank/DDBJ databases">
        <title>Genome sequence of Pinibacter sp. MAH-24.</title>
        <authorList>
            <person name="Huq M.A."/>
        </authorList>
    </citation>
    <scope>NUCLEOTIDE SEQUENCE [LARGE SCALE GENOMIC DNA]</scope>
    <source>
        <strain evidence="2 3">MAH-24</strain>
    </source>
</reference>
<evidence type="ECO:0000259" key="1">
    <source>
        <dbReference type="Pfam" id="PF04909"/>
    </source>
</evidence>
<dbReference type="EMBL" id="JASBRG010000001">
    <property type="protein sequence ID" value="MDI3318329.1"/>
    <property type="molecule type" value="Genomic_DNA"/>
</dbReference>
<feature type="domain" description="Amidohydrolase-related" evidence="1">
    <location>
        <begin position="114"/>
        <end position="419"/>
    </location>
</feature>
<dbReference type="RefSeq" id="WP_282332449.1">
    <property type="nucleotide sequence ID" value="NZ_JASBRG010000001.1"/>
</dbReference>
<proteinExistence type="predicted"/>
<name>A0ABT6R8W4_9BACT</name>
<dbReference type="SUPFAM" id="SSF51556">
    <property type="entry name" value="Metallo-dependent hydrolases"/>
    <property type="match status" value="1"/>
</dbReference>
<protein>
    <submittedName>
        <fullName evidence="2">Amidohydrolase family protein</fullName>
    </submittedName>
</protein>
<evidence type="ECO:0000313" key="2">
    <source>
        <dbReference type="EMBL" id="MDI3318329.1"/>
    </source>
</evidence>
<dbReference type="Gene3D" id="3.20.20.140">
    <property type="entry name" value="Metal-dependent hydrolases"/>
    <property type="match status" value="1"/>
</dbReference>
<gene>
    <name evidence="2" type="ORF">QJ048_01025</name>
</gene>
<accession>A0ABT6R8W4</accession>
<keyword evidence="3" id="KW-1185">Reference proteome</keyword>
<comment type="caution">
    <text evidence="2">The sequence shown here is derived from an EMBL/GenBank/DDBJ whole genome shotgun (WGS) entry which is preliminary data.</text>
</comment>